<dbReference type="PROSITE" id="PS00690">
    <property type="entry name" value="DEAH_ATP_HELICASE"/>
    <property type="match status" value="1"/>
</dbReference>
<dbReference type="InterPro" id="IPR042493">
    <property type="entry name" value="XPD_DNA_FeS"/>
</dbReference>
<dbReference type="GO" id="GO:0003677">
    <property type="term" value="F:DNA binding"/>
    <property type="evidence" value="ECO:0007669"/>
    <property type="project" value="InterPro"/>
</dbReference>
<evidence type="ECO:0000256" key="12">
    <source>
        <dbReference type="ARBA" id="ARBA00023004"/>
    </source>
</evidence>
<dbReference type="GO" id="GO:0003678">
    <property type="term" value="F:DNA helicase activity"/>
    <property type="evidence" value="ECO:0007669"/>
    <property type="project" value="InterPro"/>
</dbReference>
<dbReference type="Pfam" id="PF13307">
    <property type="entry name" value="Helicase_C_2"/>
    <property type="match status" value="1"/>
</dbReference>
<keyword evidence="16" id="KW-0539">Nucleus</keyword>
<dbReference type="EMBL" id="CAMAPF010001073">
    <property type="protein sequence ID" value="CAH9145283.1"/>
    <property type="molecule type" value="Genomic_DNA"/>
</dbReference>
<dbReference type="GO" id="GO:0006289">
    <property type="term" value="P:nucleotide-excision repair"/>
    <property type="evidence" value="ECO:0007669"/>
    <property type="project" value="TreeGrafter"/>
</dbReference>
<evidence type="ECO:0000256" key="16">
    <source>
        <dbReference type="ARBA" id="ARBA00023242"/>
    </source>
</evidence>
<dbReference type="PANTHER" id="PTHR11472:SF47">
    <property type="entry name" value="FANCONI ANEMIA GROUP J PROTEIN"/>
    <property type="match status" value="1"/>
</dbReference>
<dbReference type="GO" id="GO:0046872">
    <property type="term" value="F:metal ion binding"/>
    <property type="evidence" value="ECO:0007669"/>
    <property type="project" value="UniProtKB-KW"/>
</dbReference>
<evidence type="ECO:0000256" key="5">
    <source>
        <dbReference type="ARBA" id="ARBA00022485"/>
    </source>
</evidence>
<feature type="domain" description="Helicase ATP-binding" evidence="19">
    <location>
        <begin position="31"/>
        <end position="355"/>
    </location>
</feature>
<evidence type="ECO:0000256" key="4">
    <source>
        <dbReference type="ARBA" id="ARBA00008792"/>
    </source>
</evidence>
<keyword evidence="21" id="KW-1185">Reference proteome</keyword>
<evidence type="ECO:0000256" key="7">
    <source>
        <dbReference type="ARBA" id="ARBA00022741"/>
    </source>
</evidence>
<evidence type="ECO:0000256" key="2">
    <source>
        <dbReference type="ARBA" id="ARBA00004123"/>
    </source>
</evidence>
<keyword evidence="5" id="KW-0004">4Fe-4S</keyword>
<comment type="subcellular location">
    <subcellularLocation>
        <location evidence="2">Nucleus</location>
    </subcellularLocation>
    <subcellularLocation>
        <location evidence="3">Plastid</location>
    </subcellularLocation>
</comment>
<evidence type="ECO:0000259" key="19">
    <source>
        <dbReference type="PROSITE" id="PS51193"/>
    </source>
</evidence>
<dbReference type="Gene3D" id="1.10.275.40">
    <property type="match status" value="1"/>
</dbReference>
<evidence type="ECO:0000256" key="17">
    <source>
        <dbReference type="ARBA" id="ARBA00082714"/>
    </source>
</evidence>
<dbReference type="InterPro" id="IPR027417">
    <property type="entry name" value="P-loop_NTPase"/>
</dbReference>
<evidence type="ECO:0000313" key="21">
    <source>
        <dbReference type="Proteomes" id="UP001152523"/>
    </source>
</evidence>
<dbReference type="SUPFAM" id="SSF52540">
    <property type="entry name" value="P-loop containing nucleoside triphosphate hydrolases"/>
    <property type="match status" value="1"/>
</dbReference>
<evidence type="ECO:0000256" key="6">
    <source>
        <dbReference type="ARBA" id="ARBA00022723"/>
    </source>
</evidence>
<keyword evidence="11" id="KW-0067">ATP-binding</keyword>
<dbReference type="CDD" id="cd18788">
    <property type="entry name" value="SF2_C_XPD"/>
    <property type="match status" value="1"/>
</dbReference>
<keyword evidence="9" id="KW-0378">Hydrolase</keyword>
<comment type="cofactor">
    <cofactor evidence="1">
        <name>[4Fe-4S] cluster</name>
        <dbReference type="ChEBI" id="CHEBI:49883"/>
    </cofactor>
</comment>
<dbReference type="Proteomes" id="UP001152523">
    <property type="component" value="Unassembled WGS sequence"/>
</dbReference>
<organism evidence="20 21">
    <name type="scientific">Cuscuta epithymum</name>
    <dbReference type="NCBI Taxonomy" id="186058"/>
    <lineage>
        <taxon>Eukaryota</taxon>
        <taxon>Viridiplantae</taxon>
        <taxon>Streptophyta</taxon>
        <taxon>Embryophyta</taxon>
        <taxon>Tracheophyta</taxon>
        <taxon>Spermatophyta</taxon>
        <taxon>Magnoliopsida</taxon>
        <taxon>eudicotyledons</taxon>
        <taxon>Gunneridae</taxon>
        <taxon>Pentapetalae</taxon>
        <taxon>asterids</taxon>
        <taxon>lamiids</taxon>
        <taxon>Solanales</taxon>
        <taxon>Convolvulaceae</taxon>
        <taxon>Cuscuteae</taxon>
        <taxon>Cuscuta</taxon>
        <taxon>Cuscuta subgen. Cuscuta</taxon>
    </lineage>
</organism>
<dbReference type="GO" id="GO:0005524">
    <property type="term" value="F:ATP binding"/>
    <property type="evidence" value="ECO:0007669"/>
    <property type="project" value="UniProtKB-KW"/>
</dbReference>
<dbReference type="GO" id="GO:0005634">
    <property type="term" value="C:nucleus"/>
    <property type="evidence" value="ECO:0007669"/>
    <property type="project" value="UniProtKB-SubCell"/>
</dbReference>
<evidence type="ECO:0000256" key="18">
    <source>
        <dbReference type="SAM" id="MobiDB-lite"/>
    </source>
</evidence>
<evidence type="ECO:0000256" key="14">
    <source>
        <dbReference type="ARBA" id="ARBA00023204"/>
    </source>
</evidence>
<feature type="region of interest" description="Disordered" evidence="18">
    <location>
        <begin position="1242"/>
        <end position="1293"/>
    </location>
</feature>
<sequence length="1293" mass="143465">MMKTKIRKADQDMKPVANPILTPAKTVIHIGGIPVEFPFQPYGTQLAFMNRVISTLDRAHKDGRSHALLESPTGTGKSLSLLCSALAWQQNFKSKNRFSNPSYSKPDPEALSDPIGHGGGFIPETQPSGNPEPAPLVEAVGNNRKTAAVGKNGKKKLAPTIFYATRTHSQISQVIREYRKTSYRVPMAVLASRKHYCTNMNVRGMDNVDELCKSLLKGNDVSCYEFKNAHKVKGHPSLQKGACHEAHDIEDLVKVGQVVRGCSYFAALSMADDAELVFCPYSYIINPVIRKAMDVDINGSIIIFDEAHNIEDISRDAGSIDVEEDVFLQLLTELEQLALNDALTYQPLIEMVQDLINWIDRRKNSLGRHDFQHYFSGWTGDKALKEFEEANVSRQCFPILRECATKAIRLSSDTESDVPQLTGKAAIVLEGLFSSLSYFFSEDGAHVCDFQLVLQRQIKRVAGSAVNSWTHTFSLWCLNPAVVFKKVADLSLSVILTSGTLSPMNSFTSELGVPFNTSLEAPHVIDTESQLWAAVISRGPRNYPLNASYKTADSYAFQDSLGTSIEEICKVVPGGCLIFFPSYKLMEKLRSRWQETGQWARINARKPLFVEPRGSQEEFESVLKGYYKSIHQGSKPGLGRKKVRNSGKILARSSEDYKKEAAFLAVCRGKVSEGIDFSDDMARVVIVVGVPFPNINDIQVAQKKKFNDTYKLSKSLLSGSDWYCQQAFRAVNQATGRCIRHKFDYGAIIFLDERFCEARNRGYISKWLRNSIKEYECFEDSLDGLESFFRNVKERIGKPTDATQGSVANLEVTPCASKSQIYAKNNQISNVSTLPREDAEASVAKRNQESAGLPKPLKMFSICGSPNNGVSPGIQGYRSTNKNNSKDNKTYIDLECDSPNGPRCSGEALMAAYISDTEESAFGKETHSISGTVHSTSPQSFSKEYSNSTVIQASVEHSNNLTCDTMTIPDPKMSPESKCFMVTPERYPCAAHNGITPDVESVNSHAEKRRKHFDLSSVSLNVEKLDSTVATTPVDDYSQPRLRETKGENMGTDCDSMVNTSYNYGSKFPRSGTLNHCDRLHVKSTLVLDNRLQIFCSSCTSALGLPENNLIVRCLITSSTKIHIKSLWQRKSDLDLGTSSIPILITDMESIDHRIYNITCESTPSEGIWCKDDGCVFKAIFCPFCAKPTNLGVQVMAADALNIQFLNKILFYSDSLLIKATDSSKVDLPPCPGDSSNIKSFSSTPYKSSTCSSASPKADPGTIESFSYTPDEKRATGWRTTKTKMRLPKRERF</sequence>
<reference evidence="20" key="1">
    <citation type="submission" date="2022-07" db="EMBL/GenBank/DDBJ databases">
        <authorList>
            <person name="Macas J."/>
            <person name="Novak P."/>
            <person name="Neumann P."/>
        </authorList>
    </citation>
    <scope>NUCLEOTIDE SEQUENCE</scope>
</reference>
<dbReference type="Gene3D" id="3.40.50.300">
    <property type="entry name" value="P-loop containing nucleotide triphosphate hydrolases"/>
    <property type="match status" value="3"/>
</dbReference>
<comment type="similarity">
    <text evidence="4">Belongs to the DEAD box helicase family. DEAH subfamily.</text>
</comment>
<dbReference type="GO" id="GO:0051539">
    <property type="term" value="F:4 iron, 4 sulfur cluster binding"/>
    <property type="evidence" value="ECO:0007669"/>
    <property type="project" value="UniProtKB-KW"/>
</dbReference>
<keyword evidence="10" id="KW-0347">Helicase</keyword>
<keyword evidence="8" id="KW-0227">DNA damage</keyword>
<keyword evidence="14" id="KW-0234">DNA repair</keyword>
<protein>
    <recommendedName>
        <fullName evidence="17">DNA 5'-3' helicase FANCJ</fullName>
    </recommendedName>
</protein>
<evidence type="ECO:0000256" key="9">
    <source>
        <dbReference type="ARBA" id="ARBA00022801"/>
    </source>
</evidence>
<dbReference type="GO" id="GO:0009536">
    <property type="term" value="C:plastid"/>
    <property type="evidence" value="ECO:0007669"/>
    <property type="project" value="UniProtKB-SubCell"/>
</dbReference>
<evidence type="ECO:0000256" key="3">
    <source>
        <dbReference type="ARBA" id="ARBA00004474"/>
    </source>
</evidence>
<evidence type="ECO:0000256" key="11">
    <source>
        <dbReference type="ARBA" id="ARBA00022840"/>
    </source>
</evidence>
<dbReference type="InterPro" id="IPR006555">
    <property type="entry name" value="ATP-dep_Helicase_C"/>
</dbReference>
<name>A0AAV0GCJ1_9ASTE</name>
<dbReference type="SMART" id="SM00488">
    <property type="entry name" value="DEXDc2"/>
    <property type="match status" value="1"/>
</dbReference>
<proteinExistence type="inferred from homology"/>
<dbReference type="SMART" id="SM00491">
    <property type="entry name" value="HELICc2"/>
    <property type="match status" value="1"/>
</dbReference>
<evidence type="ECO:0000256" key="1">
    <source>
        <dbReference type="ARBA" id="ARBA00001966"/>
    </source>
</evidence>
<dbReference type="Pfam" id="PF06733">
    <property type="entry name" value="DEAD_2"/>
    <property type="match status" value="1"/>
</dbReference>
<evidence type="ECO:0000256" key="8">
    <source>
        <dbReference type="ARBA" id="ARBA00022763"/>
    </source>
</evidence>
<dbReference type="InterPro" id="IPR002464">
    <property type="entry name" value="DNA/RNA_helicase_DEAH_CS"/>
</dbReference>
<dbReference type="FunFam" id="3.40.50.300:FF:000731">
    <property type="entry name" value="Fanconi anemia group J protein homolog"/>
    <property type="match status" value="1"/>
</dbReference>
<evidence type="ECO:0000256" key="10">
    <source>
        <dbReference type="ARBA" id="ARBA00022806"/>
    </source>
</evidence>
<dbReference type="InterPro" id="IPR014013">
    <property type="entry name" value="Helic_SF1/SF2_ATP-bd_DinG/Rad3"/>
</dbReference>
<dbReference type="PANTHER" id="PTHR11472">
    <property type="entry name" value="DNA REPAIR DEAD HELICASE RAD3/XP-D SUBFAMILY MEMBER"/>
    <property type="match status" value="1"/>
</dbReference>
<dbReference type="InterPro" id="IPR006554">
    <property type="entry name" value="Helicase-like_DEXD_c2"/>
</dbReference>
<keyword evidence="6" id="KW-0479">Metal-binding</keyword>
<dbReference type="Gene3D" id="1.10.30.20">
    <property type="entry name" value="Bacterial XPD DNA helicase, FeS cluster domain"/>
    <property type="match status" value="1"/>
</dbReference>
<keyword evidence="13" id="KW-0411">Iron-sulfur</keyword>
<evidence type="ECO:0000256" key="13">
    <source>
        <dbReference type="ARBA" id="ARBA00023014"/>
    </source>
</evidence>
<evidence type="ECO:0000313" key="20">
    <source>
        <dbReference type="EMBL" id="CAH9145283.1"/>
    </source>
</evidence>
<feature type="compositionally biased region" description="Low complexity" evidence="18">
    <location>
        <begin position="1242"/>
        <end position="1258"/>
    </location>
</feature>
<keyword evidence="12" id="KW-0408">Iron</keyword>
<evidence type="ECO:0000256" key="15">
    <source>
        <dbReference type="ARBA" id="ARBA00023235"/>
    </source>
</evidence>
<dbReference type="InterPro" id="IPR010614">
    <property type="entry name" value="RAD3-like_helicase_DEAD"/>
</dbReference>
<comment type="caution">
    <text evidence="20">The sequence shown here is derived from an EMBL/GenBank/DDBJ whole genome shotgun (WGS) entry which is preliminary data.</text>
</comment>
<accession>A0AAV0GCJ1</accession>
<gene>
    <name evidence="20" type="ORF">CEPIT_LOCUS42101</name>
</gene>
<keyword evidence="7" id="KW-0547">Nucleotide-binding</keyword>
<dbReference type="GO" id="GO:0016818">
    <property type="term" value="F:hydrolase activity, acting on acid anhydrides, in phosphorus-containing anhydrides"/>
    <property type="evidence" value="ECO:0007669"/>
    <property type="project" value="InterPro"/>
</dbReference>
<keyword evidence="15" id="KW-0413">Isomerase</keyword>
<dbReference type="GO" id="GO:1990918">
    <property type="term" value="P:double-strand break repair involved in meiotic recombination"/>
    <property type="evidence" value="ECO:0007669"/>
    <property type="project" value="TreeGrafter"/>
</dbReference>
<dbReference type="PROSITE" id="PS51193">
    <property type="entry name" value="HELICASE_ATP_BIND_2"/>
    <property type="match status" value="1"/>
</dbReference>
<dbReference type="InterPro" id="IPR045028">
    <property type="entry name" value="DinG/Rad3-like"/>
</dbReference>